<gene>
    <name evidence="7" type="primary">FGENESH: predicted gene_2.282</name>
    <name evidence="8" type="ORF">AAT19DRAFT_12226</name>
    <name evidence="7" type="ORF">BN2166_0011130</name>
</gene>
<feature type="repeat" description="WD" evidence="4">
    <location>
        <begin position="792"/>
        <end position="833"/>
    </location>
</feature>
<dbReference type="InterPro" id="IPR036322">
    <property type="entry name" value="WD40_repeat_dom_sf"/>
</dbReference>
<dbReference type="CDD" id="cd00200">
    <property type="entry name" value="WD40"/>
    <property type="match status" value="1"/>
</dbReference>
<feature type="region of interest" description="Disordered" evidence="5">
    <location>
        <begin position="480"/>
        <end position="502"/>
    </location>
</feature>
<keyword evidence="7" id="KW-0436">Ligase</keyword>
<dbReference type="Gene3D" id="1.20.1280.50">
    <property type="match status" value="1"/>
</dbReference>
<feature type="compositionally biased region" description="Gly residues" evidence="5">
    <location>
        <begin position="590"/>
        <end position="604"/>
    </location>
</feature>
<dbReference type="EMBL" id="LCTV02000002">
    <property type="protein sequence ID" value="PRQ76808.1"/>
    <property type="molecule type" value="Genomic_DNA"/>
</dbReference>
<dbReference type="InterPro" id="IPR001810">
    <property type="entry name" value="F-box_dom"/>
</dbReference>
<feature type="domain" description="F-box" evidence="6">
    <location>
        <begin position="180"/>
        <end position="227"/>
    </location>
</feature>
<feature type="compositionally biased region" description="Basic and acidic residues" evidence="5">
    <location>
        <begin position="1"/>
        <end position="12"/>
    </location>
</feature>
<dbReference type="PROSITE" id="PS50082">
    <property type="entry name" value="WD_REPEATS_2"/>
    <property type="match status" value="6"/>
</dbReference>
<evidence type="ECO:0000256" key="1">
    <source>
        <dbReference type="ARBA" id="ARBA00022490"/>
    </source>
</evidence>
<dbReference type="PROSITE" id="PS00678">
    <property type="entry name" value="WD_REPEATS_1"/>
    <property type="match status" value="5"/>
</dbReference>
<evidence type="ECO:0000313" key="8">
    <source>
        <dbReference type="EMBL" id="PRQ76808.1"/>
    </source>
</evidence>
<dbReference type="SUPFAM" id="SSF81383">
    <property type="entry name" value="F-box domain"/>
    <property type="match status" value="1"/>
</dbReference>
<dbReference type="STRING" id="5286.A0A0K3C9C9"/>
<feature type="compositionally biased region" description="Basic and acidic residues" evidence="5">
    <location>
        <begin position="47"/>
        <end position="56"/>
    </location>
</feature>
<dbReference type="SMART" id="SM00256">
    <property type="entry name" value="FBOX"/>
    <property type="match status" value="1"/>
</dbReference>
<dbReference type="InterPro" id="IPR019775">
    <property type="entry name" value="WD40_repeat_CS"/>
</dbReference>
<evidence type="ECO:0000256" key="5">
    <source>
        <dbReference type="SAM" id="MobiDB-lite"/>
    </source>
</evidence>
<dbReference type="GO" id="GO:0005737">
    <property type="term" value="C:cytoplasm"/>
    <property type="evidence" value="ECO:0007669"/>
    <property type="project" value="TreeGrafter"/>
</dbReference>
<feature type="region of interest" description="Disordered" evidence="5">
    <location>
        <begin position="590"/>
        <end position="746"/>
    </location>
</feature>
<feature type="compositionally biased region" description="Gly residues" evidence="5">
    <location>
        <begin position="734"/>
        <end position="746"/>
    </location>
</feature>
<keyword evidence="9" id="KW-1185">Reference proteome</keyword>
<dbReference type="InterPro" id="IPR001680">
    <property type="entry name" value="WD40_rpt"/>
</dbReference>
<organism evidence="7 9">
    <name type="scientific">Rhodotorula toruloides</name>
    <name type="common">Yeast</name>
    <name type="synonym">Rhodosporidium toruloides</name>
    <dbReference type="NCBI Taxonomy" id="5286"/>
    <lineage>
        <taxon>Eukaryota</taxon>
        <taxon>Fungi</taxon>
        <taxon>Dikarya</taxon>
        <taxon>Basidiomycota</taxon>
        <taxon>Pucciniomycotina</taxon>
        <taxon>Microbotryomycetes</taxon>
        <taxon>Sporidiobolales</taxon>
        <taxon>Sporidiobolaceae</taxon>
        <taxon>Rhodotorula</taxon>
    </lineage>
</organism>
<dbReference type="GO" id="GO:0005634">
    <property type="term" value="C:nucleus"/>
    <property type="evidence" value="ECO:0007669"/>
    <property type="project" value="TreeGrafter"/>
</dbReference>
<feature type="region of interest" description="Disordered" evidence="5">
    <location>
        <begin position="350"/>
        <end position="421"/>
    </location>
</feature>
<proteinExistence type="predicted"/>
<feature type="repeat" description="WD" evidence="4">
    <location>
        <begin position="956"/>
        <end position="995"/>
    </location>
</feature>
<feature type="compositionally biased region" description="Pro residues" evidence="5">
    <location>
        <begin position="16"/>
        <end position="26"/>
    </location>
</feature>
<dbReference type="InterPro" id="IPR020472">
    <property type="entry name" value="WD40_PAC1"/>
</dbReference>
<feature type="region of interest" description="Disordered" evidence="5">
    <location>
        <begin position="1"/>
        <end position="134"/>
    </location>
</feature>
<keyword evidence="2 4" id="KW-0853">WD repeat</keyword>
<feature type="compositionally biased region" description="Polar residues" evidence="5">
    <location>
        <begin position="706"/>
        <end position="731"/>
    </location>
</feature>
<reference evidence="8 10" key="2">
    <citation type="journal article" date="2018" name="Elife">
        <title>Functional genomics of lipid metabolism in the oleaginous yeast Rhodosporidium toruloides.</title>
        <authorList>
            <person name="Coradetti S.T."/>
            <person name="Pinel D."/>
            <person name="Geiselman G."/>
            <person name="Ito M."/>
            <person name="Mondo S."/>
            <person name="Reilly M.C."/>
            <person name="Cheng Y.F."/>
            <person name="Bauer S."/>
            <person name="Grigoriev I."/>
            <person name="Gladden J.M."/>
            <person name="Simmons B.A."/>
            <person name="Brem R."/>
            <person name="Arkin A.P."/>
            <person name="Skerker J.M."/>
        </authorList>
    </citation>
    <scope>NUCLEOTIDE SEQUENCE [LARGE SCALE GENOMIC DNA]</scope>
    <source>
        <strain evidence="8 10">NBRC 0880</strain>
    </source>
</reference>
<dbReference type="PROSITE" id="PS50181">
    <property type="entry name" value="FBOX"/>
    <property type="match status" value="1"/>
</dbReference>
<dbReference type="Proteomes" id="UP000199069">
    <property type="component" value="Unassembled WGS sequence"/>
</dbReference>
<evidence type="ECO:0000259" key="6">
    <source>
        <dbReference type="PROSITE" id="PS50181"/>
    </source>
</evidence>
<evidence type="ECO:0000313" key="9">
    <source>
        <dbReference type="Proteomes" id="UP000199069"/>
    </source>
</evidence>
<dbReference type="SUPFAM" id="SSF50978">
    <property type="entry name" value="WD40 repeat-like"/>
    <property type="match status" value="1"/>
</dbReference>
<evidence type="ECO:0000256" key="3">
    <source>
        <dbReference type="ARBA" id="ARBA00022737"/>
    </source>
</evidence>
<dbReference type="GO" id="GO:0010992">
    <property type="term" value="P:ubiquitin recycling"/>
    <property type="evidence" value="ECO:0007669"/>
    <property type="project" value="TreeGrafter"/>
</dbReference>
<evidence type="ECO:0000256" key="2">
    <source>
        <dbReference type="ARBA" id="ARBA00022574"/>
    </source>
</evidence>
<dbReference type="EMBL" id="CWKI01000002">
    <property type="protein sequence ID" value="CTR05252.1"/>
    <property type="molecule type" value="Genomic_DNA"/>
</dbReference>
<dbReference type="InterPro" id="IPR015943">
    <property type="entry name" value="WD40/YVTN_repeat-like_dom_sf"/>
</dbReference>
<feature type="repeat" description="WD" evidence="4">
    <location>
        <begin position="834"/>
        <end position="873"/>
    </location>
</feature>
<dbReference type="GO" id="GO:0016874">
    <property type="term" value="F:ligase activity"/>
    <property type="evidence" value="ECO:0007669"/>
    <property type="project" value="UniProtKB-KW"/>
</dbReference>
<dbReference type="GO" id="GO:0043130">
    <property type="term" value="F:ubiquitin binding"/>
    <property type="evidence" value="ECO:0007669"/>
    <property type="project" value="TreeGrafter"/>
</dbReference>
<dbReference type="PROSITE" id="PS50294">
    <property type="entry name" value="WD_REPEATS_REGION"/>
    <property type="match status" value="3"/>
</dbReference>
<dbReference type="PRINTS" id="PR00320">
    <property type="entry name" value="GPROTEINBRPT"/>
</dbReference>
<feature type="compositionally biased region" description="Polar residues" evidence="5">
    <location>
        <begin position="250"/>
        <end position="259"/>
    </location>
</feature>
<dbReference type="AlphaFoldDB" id="A0A0K3C9C9"/>
<evidence type="ECO:0000313" key="10">
    <source>
        <dbReference type="Proteomes" id="UP000239560"/>
    </source>
</evidence>
<dbReference type="OrthoDB" id="190105at2759"/>
<dbReference type="SMART" id="SM00320">
    <property type="entry name" value="WD40"/>
    <property type="match status" value="7"/>
</dbReference>
<feature type="compositionally biased region" description="Low complexity" evidence="5">
    <location>
        <begin position="403"/>
        <end position="415"/>
    </location>
</feature>
<accession>A0A0K3C9C9</accession>
<keyword evidence="3" id="KW-0677">Repeat</keyword>
<dbReference type="Proteomes" id="UP000239560">
    <property type="component" value="Unassembled WGS sequence"/>
</dbReference>
<reference evidence="7 9" key="1">
    <citation type="submission" date="2015-07" db="EMBL/GenBank/DDBJ databases">
        <authorList>
            <person name="Cajimat M.N.B."/>
            <person name="Milazzo M.L."/>
            <person name="Fulhorst C.F."/>
        </authorList>
    </citation>
    <scope>NUCLEOTIDE SEQUENCE [LARGE SCALE GENOMIC DNA]</scope>
    <source>
        <strain evidence="7">Single colony</strain>
    </source>
</reference>
<feature type="repeat" description="WD" evidence="4">
    <location>
        <begin position="914"/>
        <end position="955"/>
    </location>
</feature>
<feature type="repeat" description="WD" evidence="4">
    <location>
        <begin position="874"/>
        <end position="913"/>
    </location>
</feature>
<dbReference type="InterPro" id="IPR036047">
    <property type="entry name" value="F-box-like_dom_sf"/>
</dbReference>
<dbReference type="Gene3D" id="2.130.10.10">
    <property type="entry name" value="YVTN repeat-like/Quinoprotein amine dehydrogenase"/>
    <property type="match status" value="2"/>
</dbReference>
<dbReference type="PANTHER" id="PTHR19849">
    <property type="entry name" value="PHOSPHOLIPASE A-2-ACTIVATING PROTEIN"/>
    <property type="match status" value="1"/>
</dbReference>
<dbReference type="Pfam" id="PF00400">
    <property type="entry name" value="WD40"/>
    <property type="match status" value="6"/>
</dbReference>
<evidence type="ECO:0000256" key="4">
    <source>
        <dbReference type="PROSITE-ProRule" id="PRU00221"/>
    </source>
</evidence>
<dbReference type="Pfam" id="PF12937">
    <property type="entry name" value="F-box-like"/>
    <property type="match status" value="1"/>
</dbReference>
<feature type="compositionally biased region" description="Low complexity" evidence="5">
    <location>
        <begin position="278"/>
        <end position="296"/>
    </location>
</feature>
<feature type="compositionally biased region" description="Low complexity" evidence="5">
    <location>
        <begin position="102"/>
        <end position="122"/>
    </location>
</feature>
<protein>
    <submittedName>
        <fullName evidence="7 8">Putative ubiquitin-protein ligase</fullName>
    </submittedName>
</protein>
<feature type="compositionally biased region" description="Pro residues" evidence="5">
    <location>
        <begin position="90"/>
        <end position="101"/>
    </location>
</feature>
<feature type="region of interest" description="Disordered" evidence="5">
    <location>
        <begin position="435"/>
        <end position="466"/>
    </location>
</feature>
<feature type="compositionally biased region" description="Low complexity" evidence="5">
    <location>
        <begin position="438"/>
        <end position="462"/>
    </location>
</feature>
<keyword evidence="1" id="KW-0963">Cytoplasm</keyword>
<dbReference type="PANTHER" id="PTHR19849:SF0">
    <property type="entry name" value="PHOSPHOLIPASE A-2-ACTIVATING PROTEIN"/>
    <property type="match status" value="1"/>
</dbReference>
<feature type="region of interest" description="Disordered" evidence="5">
    <location>
        <begin position="247"/>
        <end position="296"/>
    </location>
</feature>
<evidence type="ECO:0000313" key="7">
    <source>
        <dbReference type="EMBL" id="CTR05252.1"/>
    </source>
</evidence>
<sequence length="1056" mass="112694">MSQLYRPDRAIRGESPPTPAPSPQPRPRIYASPPSSSRAAEAGPSRPVEREERMQVDDGEDDGRGASGWQPKGYRRPDARTASSSGSIPFFPPDHLPPSPSPTGTASPSPFTSQSPALLEPLASPPPNPVSPADQASLLRTAVNALPRHAREELMSLLLLDTPSIDLSPLYRLIHPRLQRDFLQSLPLELALHVLSFIDDHRTLARASGVSRYWHGLLERHEVWRGIPPHARGLLLACTDVRPTPLPPATSFSRLTGSRRSLEMHSSTRRRSAEDRPTSAGSGSSGRSGRTGSEAEAAAMADAFGLVAVEETDHEQAQGRQDGARTMTMGLGIGEGSLSLADFAGHSMAAPTVMPPNNSSGYQYSRGLAARRSRMTPSPVVVTPPPAPSTSRTHMQTPPQPPSSAQSSTAPGSSGSRHRLANGFDLSDLRHSLLAGDPIASNSSPNPSATSSHPSPSASPRSFVPRPTRMTTTQALQKILAQPSPSHPHFPSPSFANPAPKPTRPFSYKTHFKCAYLTEQAWLRGPGRLLSTQMSADRGIVTSLGYDNEWIVVGMSTSKVHVFEAETGTYVRTLDGHDQGVWCLTLVGRGGGPRADGSTGQGGDVDGEDEDDAWNGGSSRNKGKGRARDDFRRPPASPMGTTFTQGLAPPSTHHTLRSAASSPSFLSPSFRDTSTTPLAASSYSSPSSPSRGSSAFPPRQPRRQRSTASLSPGPSSPAFSQQTSPPQNVYGPSTKGGMGIGAGGPTGDSLLQGNACGTARGWGQAGAVVVSGGCDRSVRVWDVSTGLCIHTLTGHTSTVRCLRVLDGRPIAVSGSRDGSVRVWDIDKGESVHVLAGHTMSVRAIDICGNRAVSGSYDATCRLWNVDTGECLHVFRGHLSQIYSVAFDGLRVITGSLDSTVRVWDAETGKFIALLQGHTSLVGQLHLDPHTGTLVSGGSDGRVIVYSLATYEPLHRINAHKSSVTCLQFDERFIVSGGNDGRIKLWDMGTGAYIRDLAEQTSGIWRVIVRDDKCIVLSRREEPNPNPTAEEPELTVERTLMDVRTFRPSDAELYGKA</sequence>
<feature type="compositionally biased region" description="Low complexity" evidence="5">
    <location>
        <begin position="657"/>
        <end position="697"/>
    </location>
</feature>
<name>A0A0K3C9C9_RHOTO</name>
<dbReference type="GO" id="GO:0043161">
    <property type="term" value="P:proteasome-mediated ubiquitin-dependent protein catabolic process"/>
    <property type="evidence" value="ECO:0007669"/>
    <property type="project" value="TreeGrafter"/>
</dbReference>
<feature type="compositionally biased region" description="Low complexity" evidence="5">
    <location>
        <begin position="27"/>
        <end position="46"/>
    </location>
</feature>
<feature type="repeat" description="WD" evidence="4">
    <location>
        <begin position="762"/>
        <end position="791"/>
    </location>
</feature>